<dbReference type="EMBL" id="CAKMMW010000014">
    <property type="protein sequence ID" value="CAH1216242.1"/>
    <property type="molecule type" value="Genomic_DNA"/>
</dbReference>
<feature type="region of interest" description="Disordered" evidence="1">
    <location>
        <begin position="1"/>
        <end position="56"/>
    </location>
</feature>
<keyword evidence="3" id="KW-1185">Reference proteome</keyword>
<proteinExistence type="predicted"/>
<evidence type="ECO:0008006" key="4">
    <source>
        <dbReference type="Google" id="ProtNLM"/>
    </source>
</evidence>
<evidence type="ECO:0000313" key="2">
    <source>
        <dbReference type="EMBL" id="CAH1216242.1"/>
    </source>
</evidence>
<feature type="compositionally biased region" description="Low complexity" evidence="1">
    <location>
        <begin position="12"/>
        <end position="28"/>
    </location>
</feature>
<protein>
    <recommendedName>
        <fullName evidence="4">Small acid-soluble spore protein P</fullName>
    </recommendedName>
</protein>
<sequence length="56" mass="5800">MSKPKNYSAGDNLINNGNVKNRNNAGGNQEPLSGSKKVKNQNHHGGHAAEGHGHGG</sequence>
<reference evidence="2" key="1">
    <citation type="submission" date="2022-01" db="EMBL/GenBank/DDBJ databases">
        <authorList>
            <person name="Criscuolo A."/>
        </authorList>
    </citation>
    <scope>NUCLEOTIDE SEQUENCE</scope>
    <source>
        <strain evidence="2">CIP111891</strain>
    </source>
</reference>
<dbReference type="Proteomes" id="UP000838821">
    <property type="component" value="Unassembled WGS sequence"/>
</dbReference>
<evidence type="ECO:0000256" key="1">
    <source>
        <dbReference type="SAM" id="MobiDB-lite"/>
    </source>
</evidence>
<feature type="compositionally biased region" description="Basic residues" evidence="1">
    <location>
        <begin position="36"/>
        <end position="46"/>
    </location>
</feature>
<organism evidence="2 3">
    <name type="scientific">Paenibacillus allorhizoplanae</name>
    <dbReference type="NCBI Taxonomy" id="2905648"/>
    <lineage>
        <taxon>Bacteria</taxon>
        <taxon>Bacillati</taxon>
        <taxon>Bacillota</taxon>
        <taxon>Bacilli</taxon>
        <taxon>Bacillales</taxon>
        <taxon>Paenibacillaceae</taxon>
        <taxon>Paenibacillus</taxon>
    </lineage>
</organism>
<evidence type="ECO:0000313" key="3">
    <source>
        <dbReference type="Proteomes" id="UP000838821"/>
    </source>
</evidence>
<feature type="compositionally biased region" description="Basic and acidic residues" evidence="1">
    <location>
        <begin position="47"/>
        <end position="56"/>
    </location>
</feature>
<name>A0ABM9CJX6_9BACL</name>
<accession>A0ABM9CJX6</accession>
<gene>
    <name evidence="2" type="ORF">PAECIP111891_04411</name>
</gene>
<dbReference type="RefSeq" id="WP_236290527.1">
    <property type="nucleotide sequence ID" value="NZ_CAKMMW010000014.1"/>
</dbReference>
<comment type="caution">
    <text evidence="2">The sequence shown here is derived from an EMBL/GenBank/DDBJ whole genome shotgun (WGS) entry which is preliminary data.</text>
</comment>